<keyword evidence="3" id="KW-0812">Transmembrane</keyword>
<dbReference type="EMBL" id="RWJN01000714">
    <property type="protein sequence ID" value="TCD59870.1"/>
    <property type="molecule type" value="Genomic_DNA"/>
</dbReference>
<gene>
    <name evidence="5" type="ORF">EIP91_011272</name>
</gene>
<feature type="region of interest" description="Disordered" evidence="2">
    <location>
        <begin position="1"/>
        <end position="124"/>
    </location>
</feature>
<dbReference type="InterPro" id="IPR041457">
    <property type="entry name" value="CxC2_KDZ-assoc"/>
</dbReference>
<evidence type="ECO:0000313" key="5">
    <source>
        <dbReference type="EMBL" id="TCD59870.1"/>
    </source>
</evidence>
<proteinExistence type="predicted"/>
<feature type="compositionally biased region" description="Acidic residues" evidence="2">
    <location>
        <begin position="99"/>
        <end position="116"/>
    </location>
</feature>
<dbReference type="OrthoDB" id="2737640at2759"/>
<dbReference type="STRING" id="92696.A0A4R0QZT9"/>
<feature type="compositionally biased region" description="Acidic residues" evidence="2">
    <location>
        <begin position="76"/>
        <end position="91"/>
    </location>
</feature>
<protein>
    <recommendedName>
        <fullName evidence="4">CxC2-like cysteine cluster KDZ transposase-associated domain-containing protein</fullName>
    </recommendedName>
</protein>
<keyword evidence="1" id="KW-0175">Coiled coil</keyword>
<dbReference type="Pfam" id="PF18803">
    <property type="entry name" value="CxC2"/>
    <property type="match status" value="1"/>
</dbReference>
<evidence type="ECO:0000256" key="2">
    <source>
        <dbReference type="SAM" id="MobiDB-lite"/>
    </source>
</evidence>
<name>A0A4R0QZT9_9APHY</name>
<accession>A0A4R0QZT9</accession>
<feature type="domain" description="CxC2-like cysteine cluster KDZ transposase-associated" evidence="4">
    <location>
        <begin position="211"/>
        <end position="324"/>
    </location>
</feature>
<dbReference type="AlphaFoldDB" id="A0A4R0QZT9"/>
<evidence type="ECO:0000256" key="1">
    <source>
        <dbReference type="SAM" id="Coils"/>
    </source>
</evidence>
<reference evidence="5 6" key="1">
    <citation type="submission" date="2018-11" db="EMBL/GenBank/DDBJ databases">
        <title>Genome assembly of Steccherinum ochraceum LE-BIN_3174, the white-rot fungus of the Steccherinaceae family (The Residual Polyporoid clade, Polyporales, Basidiomycota).</title>
        <authorList>
            <person name="Fedorova T.V."/>
            <person name="Glazunova O.A."/>
            <person name="Landesman E.O."/>
            <person name="Moiseenko K.V."/>
            <person name="Psurtseva N.V."/>
            <person name="Savinova O.S."/>
            <person name="Shakhova N.V."/>
            <person name="Tyazhelova T.V."/>
            <person name="Vasina D.V."/>
        </authorList>
    </citation>
    <scope>NUCLEOTIDE SEQUENCE [LARGE SCALE GENOMIC DNA]</scope>
    <source>
        <strain evidence="5 6">LE-BIN_3174</strain>
    </source>
</reference>
<dbReference type="InterPro" id="IPR040521">
    <property type="entry name" value="KDZ"/>
</dbReference>
<evidence type="ECO:0000313" key="6">
    <source>
        <dbReference type="Proteomes" id="UP000292702"/>
    </source>
</evidence>
<keyword evidence="6" id="KW-1185">Reference proteome</keyword>
<keyword evidence="3" id="KW-1133">Transmembrane helix</keyword>
<feature type="transmembrane region" description="Helical" evidence="3">
    <location>
        <begin position="502"/>
        <end position="520"/>
    </location>
</feature>
<organism evidence="5 6">
    <name type="scientific">Steccherinum ochraceum</name>
    <dbReference type="NCBI Taxonomy" id="92696"/>
    <lineage>
        <taxon>Eukaryota</taxon>
        <taxon>Fungi</taxon>
        <taxon>Dikarya</taxon>
        <taxon>Basidiomycota</taxon>
        <taxon>Agaricomycotina</taxon>
        <taxon>Agaricomycetes</taxon>
        <taxon>Polyporales</taxon>
        <taxon>Steccherinaceae</taxon>
        <taxon>Steccherinum</taxon>
    </lineage>
</organism>
<evidence type="ECO:0000259" key="4">
    <source>
        <dbReference type="Pfam" id="PF18803"/>
    </source>
</evidence>
<sequence>MANRKKRPTTQFLDRAGPSQPPRRVITGHSVSILPSGRIGGRAFQVETSHNSTENAALPEDHDGGAGSPESGEDRMDVDEGAGEFESSDGGDVDRGLEDGNDDLGLGEEEDGEAQAEEGAKRKTETMKDRILRILPHRDEYLDELNRLDGLADAFDQGACFRCGIADALHRCSSCATGLHWCEACLVQSHSINPLHRIEMWSGESHRKTWLSDIGLVYQLGHGGAECPCPDPVPSLLTVVDITGIHRLQVRYCACLANDPAADHRGVLHHRVQILRARWYPATTDRPQTAFTFRVLDLFLELNTRAKINLNDFYDSLENLTDKTRPSSAHRYKQMSLAVRFWRHLHALKRAGRGHDPAGVAATTPGSLAIECPACPQPGRNLPNGWENSPADTLWMYFLFLMVDANFRLRCKERGLDDVELGSGWSLFVEENAYLQHVADFADQRQENTCGVEHNAILNANLRKDGYVASGVGAVLCARHALVRPSGMGDLQKGEKYCNMDFLLLSTLSALMFLFVLVSYDIACQFSKNFVSRMESYPPSLHREFDELRWAIPKKHIQVHGRNHSRWSFNFLRWVARTYGEGVEVGWHYNNPLSGQTSEMATGVRHEVLDDNFNAWNLMKILAFGTRFAAALILALQQAQKQRDNFEKHNALYDKEHTDKWREILGNWYNDPNSKPDPFEEPATGFSVKEMLKKLAAEDARALQQGILPAHETSPSSFIQVGLELEEQQRDLAAEIAVHGDVDDDLSVTQKRIALAKRIQGWRLIQDVYVPHAAALRDLTLESESANLLLPSSLPLSGAGSATVKQLATIEAKLRLAQLDDALSDLRHWRRTLVKVTDFKNKNVRGTGNKPNTRSRAVYIRFNGKAKLAVERYRAARIHLLALDPDGDWKDKYQVLRDEDNRGPGADPEDMVGVQRNRYQRRGDGFHQPSWIWLTASETPDDPNSDAYSASMRVDWSKYLARAERWEEEVLLLQEEMRRVIVFLRWKGSWWRSQVNRRQHQATMTRILLSGLNAYAYKQAHVWEQLAARFVVLWYAIMPNEEIRQQWKEWYPDGVVESEQQKKKKGKQKQKE</sequence>
<dbReference type="Proteomes" id="UP000292702">
    <property type="component" value="Unassembled WGS sequence"/>
</dbReference>
<feature type="compositionally biased region" description="Polar residues" evidence="2">
    <location>
        <begin position="46"/>
        <end position="55"/>
    </location>
</feature>
<feature type="coiled-coil region" evidence="1">
    <location>
        <begin position="629"/>
        <end position="656"/>
    </location>
</feature>
<dbReference type="Pfam" id="PF18758">
    <property type="entry name" value="KDZ"/>
    <property type="match status" value="1"/>
</dbReference>
<comment type="caution">
    <text evidence="5">The sequence shown here is derived from an EMBL/GenBank/DDBJ whole genome shotgun (WGS) entry which is preliminary data.</text>
</comment>
<keyword evidence="3" id="KW-0472">Membrane</keyword>
<evidence type="ECO:0000256" key="3">
    <source>
        <dbReference type="SAM" id="Phobius"/>
    </source>
</evidence>